<proteinExistence type="predicted"/>
<feature type="transmembrane region" description="Helical" evidence="1">
    <location>
        <begin position="61"/>
        <end position="86"/>
    </location>
</feature>
<accession>A0ABY8TQ56</accession>
<keyword evidence="1" id="KW-0812">Transmembrane</keyword>
<gene>
    <name evidence="2" type="ORF">OEZ85_011369</name>
</gene>
<evidence type="ECO:0000256" key="1">
    <source>
        <dbReference type="SAM" id="Phobius"/>
    </source>
</evidence>
<feature type="transmembrane region" description="Helical" evidence="1">
    <location>
        <begin position="225"/>
        <end position="249"/>
    </location>
</feature>
<keyword evidence="1" id="KW-1133">Transmembrane helix</keyword>
<dbReference type="InterPro" id="IPR016833">
    <property type="entry name" value="Put_Na-Bile_cotransptr"/>
</dbReference>
<feature type="transmembrane region" description="Helical" evidence="1">
    <location>
        <begin position="92"/>
        <end position="115"/>
    </location>
</feature>
<dbReference type="PANTHER" id="PTHR18640">
    <property type="entry name" value="SOLUTE CARRIER FAMILY 10 MEMBER 7"/>
    <property type="match status" value="1"/>
</dbReference>
<dbReference type="Gene3D" id="1.20.1530.20">
    <property type="match status" value="1"/>
</dbReference>
<feature type="transmembrane region" description="Helical" evidence="1">
    <location>
        <begin position="30"/>
        <end position="49"/>
    </location>
</feature>
<name>A0ABY8TQ56_TETOB</name>
<dbReference type="EMBL" id="CP126210">
    <property type="protein sequence ID" value="WIA11242.1"/>
    <property type="molecule type" value="Genomic_DNA"/>
</dbReference>
<sequence>MLLSFSSAAALAMAWPVPGKAVASWAVGDVRVVQALNNFLVFLISGLTLKSDDFRALLKHWVGVLYGLIAILAITPCLGFAMLAIPFQPPEFATGLALFCVVPTTLGVGVALTAASKGNQALALLLTVATNLLGIVTVPYELRLVLSTGSVSTVSVEPGSLVVKLILTVLVPSVIGKLARDLFKPVQRFVTRFKTPLSLFSTLNLACIVWQTLSGARQTLLQQAFVAVLLVVVASSLLHVVMLLFNGLVVRYLLRLPFREAAAVLIMSSQKSAPVAVTVISYLTPSLTQQGLMAIPCILGQLAQIFIGSALAKWLRGRADKGL</sequence>
<keyword evidence="1" id="KW-0472">Membrane</keyword>
<feature type="transmembrane region" description="Helical" evidence="1">
    <location>
        <begin position="195"/>
        <end position="213"/>
    </location>
</feature>
<feature type="transmembrane region" description="Helical" evidence="1">
    <location>
        <begin position="261"/>
        <end position="284"/>
    </location>
</feature>
<organism evidence="2 3">
    <name type="scientific">Tetradesmus obliquus</name>
    <name type="common">Green alga</name>
    <name type="synonym">Acutodesmus obliquus</name>
    <dbReference type="NCBI Taxonomy" id="3088"/>
    <lineage>
        <taxon>Eukaryota</taxon>
        <taxon>Viridiplantae</taxon>
        <taxon>Chlorophyta</taxon>
        <taxon>core chlorophytes</taxon>
        <taxon>Chlorophyceae</taxon>
        <taxon>CS clade</taxon>
        <taxon>Sphaeropleales</taxon>
        <taxon>Scenedesmaceae</taxon>
        <taxon>Tetradesmus</taxon>
    </lineage>
</organism>
<evidence type="ECO:0000313" key="2">
    <source>
        <dbReference type="EMBL" id="WIA11242.1"/>
    </source>
</evidence>
<dbReference type="InterPro" id="IPR038770">
    <property type="entry name" value="Na+/solute_symporter_sf"/>
</dbReference>
<feature type="transmembrane region" description="Helical" evidence="1">
    <location>
        <begin position="290"/>
        <end position="312"/>
    </location>
</feature>
<dbReference type="PANTHER" id="PTHR18640:SF14">
    <property type="entry name" value="SODIUM BILE ACID SYMPORTER FAMILY"/>
    <property type="match status" value="1"/>
</dbReference>
<keyword evidence="3" id="KW-1185">Reference proteome</keyword>
<feature type="transmembrane region" description="Helical" evidence="1">
    <location>
        <begin position="162"/>
        <end position="183"/>
    </location>
</feature>
<evidence type="ECO:0000313" key="3">
    <source>
        <dbReference type="Proteomes" id="UP001244341"/>
    </source>
</evidence>
<reference evidence="2 3" key="1">
    <citation type="submission" date="2023-05" db="EMBL/GenBank/DDBJ databases">
        <title>A 100% complete, gapless, phased diploid assembly of the Scenedesmus obliquus UTEX 3031 genome.</title>
        <authorList>
            <person name="Biondi T.C."/>
            <person name="Hanschen E.R."/>
            <person name="Kwon T."/>
            <person name="Eng W."/>
            <person name="Kruse C.P.S."/>
            <person name="Koehler S.I."/>
            <person name="Kunde Y."/>
            <person name="Gleasner C.D."/>
            <person name="You Mak K.T."/>
            <person name="Polle J."/>
            <person name="Hovde B.T."/>
            <person name="Starkenburg S.R."/>
        </authorList>
    </citation>
    <scope>NUCLEOTIDE SEQUENCE [LARGE SCALE GENOMIC DNA]</scope>
    <source>
        <strain evidence="2 3">DOE0152z</strain>
    </source>
</reference>
<feature type="transmembrane region" description="Helical" evidence="1">
    <location>
        <begin position="122"/>
        <end position="142"/>
    </location>
</feature>
<dbReference type="Proteomes" id="UP001244341">
    <property type="component" value="Chromosome 3b"/>
</dbReference>
<dbReference type="Pfam" id="PF13593">
    <property type="entry name" value="SBF_like"/>
    <property type="match status" value="1"/>
</dbReference>
<protein>
    <submittedName>
        <fullName evidence="2">Uncharacterized protein</fullName>
    </submittedName>
</protein>